<evidence type="ECO:0000256" key="7">
    <source>
        <dbReference type="ARBA" id="ARBA00022968"/>
    </source>
</evidence>
<evidence type="ECO:0000313" key="17">
    <source>
        <dbReference type="Proteomes" id="UP000001307"/>
    </source>
</evidence>
<evidence type="ECO:0000256" key="8">
    <source>
        <dbReference type="ARBA" id="ARBA00022989"/>
    </source>
</evidence>
<dbReference type="EMBL" id="FN653015">
    <property type="protein sequence ID" value="CBY20333.1"/>
    <property type="molecule type" value="Genomic_DNA"/>
</dbReference>
<evidence type="ECO:0000259" key="14">
    <source>
        <dbReference type="Pfam" id="PF00852"/>
    </source>
</evidence>
<dbReference type="InterPro" id="IPR031481">
    <property type="entry name" value="Glyco_tran_10_N"/>
</dbReference>
<dbReference type="Gene3D" id="3.40.50.11660">
    <property type="entry name" value="Glycosyl transferase family 10, C-terminal domain"/>
    <property type="match status" value="1"/>
</dbReference>
<evidence type="ECO:0000256" key="9">
    <source>
        <dbReference type="ARBA" id="ARBA00023136"/>
    </source>
</evidence>
<dbReference type="UniPathway" id="UPA00378"/>
<feature type="region of interest" description="Disordered" evidence="12">
    <location>
        <begin position="48"/>
        <end position="105"/>
    </location>
</feature>
<dbReference type="Pfam" id="PF17039">
    <property type="entry name" value="Glyco_tran_10_N"/>
    <property type="match status" value="1"/>
</dbReference>
<evidence type="ECO:0000256" key="10">
    <source>
        <dbReference type="ARBA" id="ARBA00023180"/>
    </source>
</evidence>
<keyword evidence="6 11" id="KW-0812">Transmembrane</keyword>
<evidence type="ECO:0000256" key="6">
    <source>
        <dbReference type="ARBA" id="ARBA00022692"/>
    </source>
</evidence>
<evidence type="ECO:0000256" key="13">
    <source>
        <dbReference type="SAM" id="SignalP"/>
    </source>
</evidence>
<dbReference type="Pfam" id="PF00852">
    <property type="entry name" value="Glyco_transf_10"/>
    <property type="match status" value="1"/>
</dbReference>
<feature type="signal peptide" evidence="13">
    <location>
        <begin position="1"/>
        <end position="37"/>
    </location>
</feature>
<keyword evidence="4 11" id="KW-0328">Glycosyltransferase</keyword>
<dbReference type="Proteomes" id="UP000001307">
    <property type="component" value="Unassembled WGS sequence"/>
</dbReference>
<evidence type="ECO:0000256" key="5">
    <source>
        <dbReference type="ARBA" id="ARBA00022679"/>
    </source>
</evidence>
<keyword evidence="11" id="KW-0333">Golgi apparatus</keyword>
<feature type="domain" description="Fucosyltransferase N-terminal" evidence="15">
    <location>
        <begin position="145"/>
        <end position="275"/>
    </location>
</feature>
<dbReference type="InterPro" id="IPR001503">
    <property type="entry name" value="Glyco_trans_10"/>
</dbReference>
<comment type="similarity">
    <text evidence="3 11">Belongs to the glycosyltransferase 10 family.</text>
</comment>
<dbReference type="AlphaFoldDB" id="E4WRF2"/>
<feature type="domain" description="Fucosyltransferase C-terminal" evidence="14">
    <location>
        <begin position="315"/>
        <end position="502"/>
    </location>
</feature>
<comment type="subcellular location">
    <subcellularLocation>
        <location evidence="11">Golgi apparatus</location>
        <location evidence="11">Golgi stack membrane</location>
        <topology evidence="11">Single-pass type II membrane protein</topology>
    </subcellularLocation>
    <subcellularLocation>
        <location evidence="1">Membrane</location>
        <topology evidence="1">Single-pass membrane protein</topology>
    </subcellularLocation>
</comment>
<keyword evidence="5 11" id="KW-0808">Transferase</keyword>
<evidence type="ECO:0000256" key="1">
    <source>
        <dbReference type="ARBA" id="ARBA00004167"/>
    </source>
</evidence>
<keyword evidence="17" id="KW-1185">Reference proteome</keyword>
<dbReference type="SUPFAM" id="SSF53756">
    <property type="entry name" value="UDP-Glycosyltransferase/glycogen phosphorylase"/>
    <property type="match status" value="1"/>
</dbReference>
<organism evidence="16 17">
    <name type="scientific">Oikopleura dioica</name>
    <name type="common">Tunicate</name>
    <dbReference type="NCBI Taxonomy" id="34765"/>
    <lineage>
        <taxon>Eukaryota</taxon>
        <taxon>Metazoa</taxon>
        <taxon>Chordata</taxon>
        <taxon>Tunicata</taxon>
        <taxon>Appendicularia</taxon>
        <taxon>Copelata</taxon>
        <taxon>Oikopleuridae</taxon>
        <taxon>Oikopleura</taxon>
    </lineage>
</organism>
<dbReference type="PANTHER" id="PTHR11929">
    <property type="entry name" value="ALPHA- 1,3 -FUCOSYLTRANSFERASE"/>
    <property type="match status" value="1"/>
</dbReference>
<accession>E4WRF2</accession>
<evidence type="ECO:0000256" key="2">
    <source>
        <dbReference type="ARBA" id="ARBA00004922"/>
    </source>
</evidence>
<evidence type="ECO:0000313" key="16">
    <source>
        <dbReference type="EMBL" id="CBY20333.1"/>
    </source>
</evidence>
<keyword evidence="7" id="KW-0735">Signal-anchor</keyword>
<evidence type="ECO:0000256" key="3">
    <source>
        <dbReference type="ARBA" id="ARBA00008919"/>
    </source>
</evidence>
<proteinExistence type="inferred from homology"/>
<dbReference type="PANTHER" id="PTHR11929:SF145">
    <property type="entry name" value="ALPHA-(1,3)-FUCOSYLTRANSFERASE FUT-1"/>
    <property type="match status" value="1"/>
</dbReference>
<keyword evidence="8" id="KW-1133">Transmembrane helix</keyword>
<evidence type="ECO:0000259" key="15">
    <source>
        <dbReference type="Pfam" id="PF17039"/>
    </source>
</evidence>
<name>E4WRF2_OIKDI</name>
<evidence type="ECO:0000256" key="4">
    <source>
        <dbReference type="ARBA" id="ARBA00022676"/>
    </source>
</evidence>
<dbReference type="GO" id="GO:0046920">
    <property type="term" value="F:alpha-(1-&gt;3)-fucosyltransferase activity"/>
    <property type="evidence" value="ECO:0007669"/>
    <property type="project" value="TreeGrafter"/>
</dbReference>
<reference evidence="16 17" key="1">
    <citation type="journal article" date="2010" name="Science">
        <title>Plasticity of animal genome architecture unmasked by rapid evolution of a pelagic tunicate.</title>
        <authorList>
            <person name="Denoeud F."/>
            <person name="Henriet S."/>
            <person name="Mungpakdee S."/>
            <person name="Aury J.M."/>
            <person name="Da Silva C."/>
            <person name="Brinkmann H."/>
            <person name="Mikhaleva J."/>
            <person name="Olsen L.C."/>
            <person name="Jubin C."/>
            <person name="Canestro C."/>
            <person name="Bouquet J.M."/>
            <person name="Danks G."/>
            <person name="Poulain J."/>
            <person name="Campsteijn C."/>
            <person name="Adamski M."/>
            <person name="Cross I."/>
            <person name="Yadetie F."/>
            <person name="Muffato M."/>
            <person name="Louis A."/>
            <person name="Butcher S."/>
            <person name="Tsagkogeorga G."/>
            <person name="Konrad A."/>
            <person name="Singh S."/>
            <person name="Jensen M.F."/>
            <person name="Cong E.H."/>
            <person name="Eikeseth-Otteraa H."/>
            <person name="Noel B."/>
            <person name="Anthouard V."/>
            <person name="Porcel B.M."/>
            <person name="Kachouri-Lafond R."/>
            <person name="Nishino A."/>
            <person name="Ugolini M."/>
            <person name="Chourrout P."/>
            <person name="Nishida H."/>
            <person name="Aasland R."/>
            <person name="Huzurbazar S."/>
            <person name="Westhof E."/>
            <person name="Delsuc F."/>
            <person name="Lehrach H."/>
            <person name="Reinhardt R."/>
            <person name="Weissenbach J."/>
            <person name="Roy S.W."/>
            <person name="Artiguenave F."/>
            <person name="Postlethwait J.H."/>
            <person name="Manak J.R."/>
            <person name="Thompson E.M."/>
            <person name="Jaillon O."/>
            <person name="Du Pasquier L."/>
            <person name="Boudinot P."/>
            <person name="Liberles D.A."/>
            <person name="Volff J.N."/>
            <person name="Philippe H."/>
            <person name="Lenhard B."/>
            <person name="Roest Crollius H."/>
            <person name="Wincker P."/>
            <person name="Chourrout D."/>
        </authorList>
    </citation>
    <scope>NUCLEOTIDE SEQUENCE [LARGE SCALE GENOMIC DNA]</scope>
</reference>
<gene>
    <name evidence="16" type="ORF">GSOID_T00000324001</name>
</gene>
<keyword evidence="13" id="KW-0732">Signal</keyword>
<feature type="compositionally biased region" description="Basic and acidic residues" evidence="12">
    <location>
        <begin position="80"/>
        <end position="98"/>
    </location>
</feature>
<sequence length="539" mass="61784">MPTNKGHGVSFRSACVSLFVASLLAMVAFISWQESMAAVQDSYRNHQKRSLDKEITTTQEPMTAKIHEDNKKSKSNHTKKSTEKNENNKKLKFKDSKTSSDAIQQKMAAKHEELIQRLTEEQKEDWKKKIWTTAQMESHADAEPVEILWWFSHTGHNVRKDSKWENHEQCGTCILTTDRSKEQTVDAIVVPNGPLQSVLAHGVNRLSQRAGDSDIDDAGFPDLNNRNLSQLWVFENKESAIKGFSQPATIPREVDSAFNATMTYRLDSDISRRFGDIETAITASRFGENGELVLNDEEYASHLMANKYKQGSEFNTAWFVSNCGKTAGAVKRFEYGAQMIADGLKLYSEGECFGRKTDKAFAKGGSAIFPLRKLKFYLAFENAFHCNDYISEKFWRNSFNNELVPVVYGPHPDDVKAVAPPNSYILAEDFDSPKELVEYLEYLDGNNTAYMEYHEWRNLYTEGPKTADGCLQSLGTVNRTICLLCRKVRDMRAEKRKQSVKSVMNYWKYDVHKECKEDVIFQDYQTKIKRNIVSWHEEY</sequence>
<evidence type="ECO:0000256" key="11">
    <source>
        <dbReference type="RuleBase" id="RU003832"/>
    </source>
</evidence>
<dbReference type="InParanoid" id="E4WRF2"/>
<dbReference type="EC" id="2.4.1.-" evidence="11"/>
<evidence type="ECO:0000256" key="12">
    <source>
        <dbReference type="SAM" id="MobiDB-lite"/>
    </source>
</evidence>
<dbReference type="InterPro" id="IPR038577">
    <property type="entry name" value="GT10-like_C_sf"/>
</dbReference>
<keyword evidence="10" id="KW-0325">Glycoprotein</keyword>
<keyword evidence="9" id="KW-0472">Membrane</keyword>
<dbReference type="GO" id="GO:0032580">
    <property type="term" value="C:Golgi cisterna membrane"/>
    <property type="evidence" value="ECO:0007669"/>
    <property type="project" value="UniProtKB-SubCell"/>
</dbReference>
<comment type="pathway">
    <text evidence="2">Protein modification; protein glycosylation.</text>
</comment>
<dbReference type="InterPro" id="IPR055270">
    <property type="entry name" value="Glyco_tran_10_C"/>
</dbReference>
<protein>
    <recommendedName>
        <fullName evidence="11">Fucosyltransferase</fullName>
        <ecNumber evidence="11">2.4.1.-</ecNumber>
    </recommendedName>
</protein>
<feature type="chain" id="PRO_5003192292" description="Fucosyltransferase" evidence="13">
    <location>
        <begin position="38"/>
        <end position="539"/>
    </location>
</feature>
<dbReference type="OrthoDB" id="427096at2759"/>